<dbReference type="EMBL" id="BTGU01000006">
    <property type="protein sequence ID" value="GMN37029.1"/>
    <property type="molecule type" value="Genomic_DNA"/>
</dbReference>
<sequence length="158" mass="18081">MKRLKLTKTYIDLNLLPIIDGWMSLAFDNGVKEMIFWVTTDVRGSNNGNNYPLPKRTFAVRSTNGSSKFYHLEMLWLEDVYENIVSFDLEELGEVAVPPRIKVDHLTITSLSPTASPDCAALNRRSVVELSSEDDNHSLRFQVLKKLHRGMIVIRNPF</sequence>
<accession>A0AA88DFQ6</accession>
<organism evidence="1 2">
    <name type="scientific">Ficus carica</name>
    <name type="common">Common fig</name>
    <dbReference type="NCBI Taxonomy" id="3494"/>
    <lineage>
        <taxon>Eukaryota</taxon>
        <taxon>Viridiplantae</taxon>
        <taxon>Streptophyta</taxon>
        <taxon>Embryophyta</taxon>
        <taxon>Tracheophyta</taxon>
        <taxon>Spermatophyta</taxon>
        <taxon>Magnoliopsida</taxon>
        <taxon>eudicotyledons</taxon>
        <taxon>Gunneridae</taxon>
        <taxon>Pentapetalae</taxon>
        <taxon>rosids</taxon>
        <taxon>fabids</taxon>
        <taxon>Rosales</taxon>
        <taxon>Moraceae</taxon>
        <taxon>Ficeae</taxon>
        <taxon>Ficus</taxon>
    </lineage>
</organism>
<dbReference type="Gramene" id="FCD_00005554-RA">
    <property type="protein sequence ID" value="FCD_00005554-RA:cds"/>
    <property type="gene ID" value="FCD_00005554"/>
</dbReference>
<keyword evidence="2" id="KW-1185">Reference proteome</keyword>
<proteinExistence type="predicted"/>
<evidence type="ECO:0000313" key="2">
    <source>
        <dbReference type="Proteomes" id="UP001187192"/>
    </source>
</evidence>
<reference evidence="1" key="1">
    <citation type="submission" date="2023-07" db="EMBL/GenBank/DDBJ databases">
        <title>draft genome sequence of fig (Ficus carica).</title>
        <authorList>
            <person name="Takahashi T."/>
            <person name="Nishimura K."/>
        </authorList>
    </citation>
    <scope>NUCLEOTIDE SEQUENCE</scope>
</reference>
<dbReference type="AlphaFoldDB" id="A0AA88DFQ6"/>
<comment type="caution">
    <text evidence="1">The sequence shown here is derived from an EMBL/GenBank/DDBJ whole genome shotgun (WGS) entry which is preliminary data.</text>
</comment>
<gene>
    <name evidence="1" type="ORF">TIFTF001_006479</name>
</gene>
<name>A0AA88DFQ6_FICCA</name>
<dbReference type="Proteomes" id="UP001187192">
    <property type="component" value="Unassembled WGS sequence"/>
</dbReference>
<protein>
    <submittedName>
        <fullName evidence="1">Uncharacterized protein</fullName>
    </submittedName>
</protein>
<evidence type="ECO:0000313" key="1">
    <source>
        <dbReference type="EMBL" id="GMN37029.1"/>
    </source>
</evidence>